<dbReference type="EMBL" id="BEYU01000093">
    <property type="protein sequence ID" value="GBG31213.1"/>
    <property type="molecule type" value="Genomic_DNA"/>
</dbReference>
<name>A0A2R5GRE9_9STRA</name>
<keyword evidence="6 10" id="KW-0175">Coiled coil</keyword>
<keyword evidence="13" id="KW-1185">Reference proteome</keyword>
<dbReference type="PANTHER" id="PTHR21532">
    <property type="entry name" value="PHOSPHODIESTERASE HL"/>
    <property type="match status" value="1"/>
</dbReference>
<dbReference type="OrthoDB" id="526306at2759"/>
<reference evidence="12 13" key="1">
    <citation type="submission" date="2017-12" db="EMBL/GenBank/DDBJ databases">
        <title>Sequencing, de novo assembly and annotation of complete genome of a new Thraustochytrid species, strain FCC1311.</title>
        <authorList>
            <person name="Sedici K."/>
            <person name="Godart F."/>
            <person name="Aiese Cigliano R."/>
            <person name="Sanseverino W."/>
            <person name="Barakat M."/>
            <person name="Ortet P."/>
            <person name="Marechal E."/>
            <person name="Cagnac O."/>
            <person name="Amato A."/>
        </authorList>
    </citation>
    <scope>NUCLEOTIDE SEQUENCE [LARGE SCALE GENOMIC DNA]</scope>
</reference>
<dbReference type="Gene3D" id="1.20.1520.10">
    <property type="entry name" value="ADP-ribosylation factor-like 2-binding protein, domain"/>
    <property type="match status" value="1"/>
</dbReference>
<dbReference type="InterPro" id="IPR042541">
    <property type="entry name" value="BART_sf"/>
</dbReference>
<keyword evidence="5" id="KW-0963">Cytoplasm</keyword>
<proteinExistence type="inferred from homology"/>
<comment type="similarity">
    <text evidence="3">Belongs to the CFAP36 family.</text>
</comment>
<keyword evidence="7" id="KW-0969">Cilium</keyword>
<evidence type="ECO:0000256" key="9">
    <source>
        <dbReference type="ARBA" id="ARBA00031593"/>
    </source>
</evidence>
<evidence type="ECO:0000256" key="8">
    <source>
        <dbReference type="ARBA" id="ARBA00023273"/>
    </source>
</evidence>
<evidence type="ECO:0000256" key="4">
    <source>
        <dbReference type="ARBA" id="ARBA00021815"/>
    </source>
</evidence>
<evidence type="ECO:0000256" key="3">
    <source>
        <dbReference type="ARBA" id="ARBA00007460"/>
    </source>
</evidence>
<dbReference type="Pfam" id="PF11527">
    <property type="entry name" value="ARL2_Bind_BART"/>
    <property type="match status" value="1"/>
</dbReference>
<dbReference type="GO" id="GO:0005930">
    <property type="term" value="C:axoneme"/>
    <property type="evidence" value="ECO:0007669"/>
    <property type="project" value="TreeGrafter"/>
</dbReference>
<dbReference type="InParanoid" id="A0A2R5GRE9"/>
<dbReference type="PANTHER" id="PTHR21532:SF0">
    <property type="entry name" value="CILIA- AND FLAGELLA-ASSOCIATED PROTEIN 36"/>
    <property type="match status" value="1"/>
</dbReference>
<evidence type="ECO:0000256" key="1">
    <source>
        <dbReference type="ARBA" id="ARBA00004138"/>
    </source>
</evidence>
<evidence type="ECO:0000313" key="12">
    <source>
        <dbReference type="EMBL" id="GBG31213.1"/>
    </source>
</evidence>
<accession>A0A2R5GRE9</accession>
<feature type="domain" description="BART" evidence="11">
    <location>
        <begin position="10"/>
        <end position="126"/>
    </location>
</feature>
<dbReference type="Proteomes" id="UP000241890">
    <property type="component" value="Unassembled WGS sequence"/>
</dbReference>
<dbReference type="InterPro" id="IPR038888">
    <property type="entry name" value="CFAP36"/>
</dbReference>
<evidence type="ECO:0000256" key="6">
    <source>
        <dbReference type="ARBA" id="ARBA00023054"/>
    </source>
</evidence>
<evidence type="ECO:0000259" key="11">
    <source>
        <dbReference type="Pfam" id="PF11527"/>
    </source>
</evidence>
<comment type="subcellular location">
    <subcellularLocation>
        <location evidence="1">Cell projection</location>
        <location evidence="1">Cilium</location>
    </subcellularLocation>
    <subcellularLocation>
        <location evidence="2">Cytoplasm</location>
    </subcellularLocation>
</comment>
<dbReference type="InterPro" id="IPR023379">
    <property type="entry name" value="BART_dom"/>
</dbReference>
<keyword evidence="8" id="KW-0966">Cell projection</keyword>
<comment type="caution">
    <text evidence="12">The sequence shown here is derived from an EMBL/GenBank/DDBJ whole genome shotgun (WGS) entry which is preliminary data.</text>
</comment>
<evidence type="ECO:0000256" key="10">
    <source>
        <dbReference type="SAM" id="Coils"/>
    </source>
</evidence>
<evidence type="ECO:0000256" key="5">
    <source>
        <dbReference type="ARBA" id="ARBA00022490"/>
    </source>
</evidence>
<dbReference type="AlphaFoldDB" id="A0A2R5GRE9"/>
<evidence type="ECO:0000256" key="7">
    <source>
        <dbReference type="ARBA" id="ARBA00023069"/>
    </source>
</evidence>
<protein>
    <recommendedName>
        <fullName evidence="4">Cilia- and flagella-associated protein 36</fullName>
    </recommendedName>
    <alternativeName>
        <fullName evidence="9">Coiled-coil domain-containing protein 104</fullName>
    </alternativeName>
</protein>
<organism evidence="12 13">
    <name type="scientific">Hondaea fermentalgiana</name>
    <dbReference type="NCBI Taxonomy" id="2315210"/>
    <lineage>
        <taxon>Eukaryota</taxon>
        <taxon>Sar</taxon>
        <taxon>Stramenopiles</taxon>
        <taxon>Bigyra</taxon>
        <taxon>Labyrinthulomycetes</taxon>
        <taxon>Thraustochytrida</taxon>
        <taxon>Thraustochytriidae</taxon>
        <taxon>Hondaea</taxon>
    </lineage>
</organism>
<gene>
    <name evidence="12" type="ORF">FCC1311_074342</name>
</gene>
<dbReference type="GO" id="GO:0097546">
    <property type="term" value="C:ciliary base"/>
    <property type="evidence" value="ECO:0007669"/>
    <property type="project" value="TreeGrafter"/>
</dbReference>
<sequence length="186" mass="21964">MEHIFDQIENEIVRELFYFLSCERVSKELQSFLQAHCHMFEGDLSDLTGEQDLERFALYKEYTALLDGHMREFCTENGYSAKEVYEECDRACEKRDEEEGESLTKLLLNMLIAASEYEAFVVNMMTFKRIEIVKAEIARVEREQERLQDKNARGKSESKYAEDFVAEEKTSFESKYERPAARSRKK</sequence>
<evidence type="ECO:0000256" key="2">
    <source>
        <dbReference type="ARBA" id="ARBA00004496"/>
    </source>
</evidence>
<evidence type="ECO:0000313" key="13">
    <source>
        <dbReference type="Proteomes" id="UP000241890"/>
    </source>
</evidence>
<feature type="coiled-coil region" evidence="10">
    <location>
        <begin position="130"/>
        <end position="157"/>
    </location>
</feature>